<reference evidence="2" key="1">
    <citation type="journal article" date="2020" name="Fungal Divers.">
        <title>Resolving the Mortierellaceae phylogeny through synthesis of multi-gene phylogenetics and phylogenomics.</title>
        <authorList>
            <person name="Vandepol N."/>
            <person name="Liber J."/>
            <person name="Desiro A."/>
            <person name="Na H."/>
            <person name="Kennedy M."/>
            <person name="Barry K."/>
            <person name="Grigoriev I.V."/>
            <person name="Miller A.N."/>
            <person name="O'Donnell K."/>
            <person name="Stajich J.E."/>
            <person name="Bonito G."/>
        </authorList>
    </citation>
    <scope>NUCLEOTIDE SEQUENCE</scope>
    <source>
        <strain evidence="2">REB-010B</strain>
    </source>
</reference>
<name>A0A9P6RDF7_9FUNG</name>
<feature type="compositionally biased region" description="Basic and acidic residues" evidence="1">
    <location>
        <begin position="144"/>
        <end position="153"/>
    </location>
</feature>
<sequence>MATIASQCPIALCNPFSLLEPEFHPDSCASSVSSDSSVHTIAEDDALDLSTWCVISSEYLSDDGSDEDEQDGKEIYLWQSGTDGNLKGTDSGLSHLAPLRLSLLSDGFTNISMAAMTHSTNSAIVTAPKHRGAWVVKVNRKRSKLQDESRTSKAETTSASAEANAPASSASDTTASITGNSTPSLSLTTQMNLAEKRKEMALDDATADNENADDDEDDTFYMPLTERELSKSSKAAKIKNSRVATQHDWHLARALGCLTEDTDEVDKKALRSRSSKVNNTINNDKMKSRANKAKLLPSDF</sequence>
<dbReference type="AlphaFoldDB" id="A0A9P6RDF7"/>
<evidence type="ECO:0000313" key="3">
    <source>
        <dbReference type="Proteomes" id="UP000738325"/>
    </source>
</evidence>
<proteinExistence type="predicted"/>
<dbReference type="OrthoDB" id="2410357at2759"/>
<keyword evidence="3" id="KW-1185">Reference proteome</keyword>
<feature type="region of interest" description="Disordered" evidence="1">
    <location>
        <begin position="137"/>
        <end position="186"/>
    </location>
</feature>
<gene>
    <name evidence="2" type="ORF">BGZ99_006825</name>
</gene>
<accession>A0A9P6RDF7</accession>
<dbReference type="Proteomes" id="UP000738325">
    <property type="component" value="Unassembled WGS sequence"/>
</dbReference>
<organism evidence="2 3">
    <name type="scientific">Dissophora globulifera</name>
    <dbReference type="NCBI Taxonomy" id="979702"/>
    <lineage>
        <taxon>Eukaryota</taxon>
        <taxon>Fungi</taxon>
        <taxon>Fungi incertae sedis</taxon>
        <taxon>Mucoromycota</taxon>
        <taxon>Mortierellomycotina</taxon>
        <taxon>Mortierellomycetes</taxon>
        <taxon>Mortierellales</taxon>
        <taxon>Mortierellaceae</taxon>
        <taxon>Dissophora</taxon>
    </lineage>
</organism>
<protein>
    <submittedName>
        <fullName evidence="2">Uncharacterized protein</fullName>
    </submittedName>
</protein>
<feature type="region of interest" description="Disordered" evidence="1">
    <location>
        <begin position="269"/>
        <end position="300"/>
    </location>
</feature>
<evidence type="ECO:0000256" key="1">
    <source>
        <dbReference type="SAM" id="MobiDB-lite"/>
    </source>
</evidence>
<evidence type="ECO:0000313" key="2">
    <source>
        <dbReference type="EMBL" id="KAG0316578.1"/>
    </source>
</evidence>
<comment type="caution">
    <text evidence="2">The sequence shown here is derived from an EMBL/GenBank/DDBJ whole genome shotgun (WGS) entry which is preliminary data.</text>
</comment>
<feature type="compositionally biased region" description="Low complexity" evidence="1">
    <location>
        <begin position="154"/>
        <end position="178"/>
    </location>
</feature>
<dbReference type="EMBL" id="JAAAIP010000471">
    <property type="protein sequence ID" value="KAG0316578.1"/>
    <property type="molecule type" value="Genomic_DNA"/>
</dbReference>